<dbReference type="InterPro" id="IPR053183">
    <property type="entry name" value="ASL1"/>
</dbReference>
<dbReference type="SUPFAM" id="SSF51445">
    <property type="entry name" value="(Trans)glycosidases"/>
    <property type="match status" value="1"/>
</dbReference>
<proteinExistence type="predicted"/>
<dbReference type="Pfam" id="PF11790">
    <property type="entry name" value="Glyco_hydro_cc"/>
    <property type="match status" value="1"/>
</dbReference>
<evidence type="ECO:0000256" key="2">
    <source>
        <dbReference type="SAM" id="SignalP"/>
    </source>
</evidence>
<protein>
    <recommendedName>
        <fullName evidence="3">Asl1-like glycosyl hydrolase catalytic domain-containing protein</fullName>
    </recommendedName>
</protein>
<evidence type="ECO:0000313" key="5">
    <source>
        <dbReference type="Proteomes" id="UP001334248"/>
    </source>
</evidence>
<organism evidence="4 5">
    <name type="scientific">Knufia obscura</name>
    <dbReference type="NCBI Taxonomy" id="1635080"/>
    <lineage>
        <taxon>Eukaryota</taxon>
        <taxon>Fungi</taxon>
        <taxon>Dikarya</taxon>
        <taxon>Ascomycota</taxon>
        <taxon>Pezizomycotina</taxon>
        <taxon>Eurotiomycetes</taxon>
        <taxon>Chaetothyriomycetidae</taxon>
        <taxon>Chaetothyriales</taxon>
        <taxon>Trichomeriaceae</taxon>
        <taxon>Knufia</taxon>
    </lineage>
</organism>
<sequence>MQSKTLALFALSASAALATPFHKRADFQHHSRFHGTGNAGVRPTGTGRPFPAGNDTESVYAPTGDYSILPVSNTFGNVATDSSCVSTSVATETSTNFVTVTASAADIAETKVIEGNSVSAGAFYGQSRTRGGNWGESSAPAATGSYSMPSSSVSSAATGSLSMPSSSAPSVSNPSTTFATQTSSSKSAGASASVSASASASASAVAPPTGSSGGKRGISFNDASLVSAFGSAVSWSYNWGASAAGTIGNGVEFVPMMWGLNDVSSFASRAGSATHVLSFNEPDLGEQANIDPKTAAEKHISGMKDLVGKVKIGSPAVTNGDSQSPLMGIPWLNKWFEECAGACPVDFVAFHWYATADSFDYFKQHVQDVVDAAAAQGINKVWLTEFKPEGSADAQAAFMKEAVPYLDSHPAVERYAAFMASEGTMLTSGKLNSLGSAYAGSA</sequence>
<dbReference type="RefSeq" id="XP_064734833.1">
    <property type="nucleotide sequence ID" value="XM_064869336.1"/>
</dbReference>
<feature type="signal peptide" evidence="2">
    <location>
        <begin position="1"/>
        <end position="18"/>
    </location>
</feature>
<accession>A0ABR0S2M5</accession>
<dbReference type="PANTHER" id="PTHR34154">
    <property type="entry name" value="ALKALI-SENSITIVE LINKAGE PROTEIN 1"/>
    <property type="match status" value="1"/>
</dbReference>
<feature type="region of interest" description="Disordered" evidence="1">
    <location>
        <begin position="126"/>
        <end position="184"/>
    </location>
</feature>
<dbReference type="PANTHER" id="PTHR34154:SF10">
    <property type="entry name" value="ASL1-LIKE GLYCOSYL HYDROLASE CATALYTIC DOMAIN-CONTAINING PROTEIN"/>
    <property type="match status" value="1"/>
</dbReference>
<name>A0ABR0S2M5_9EURO</name>
<feature type="compositionally biased region" description="Low complexity" evidence="1">
    <location>
        <begin position="145"/>
        <end position="184"/>
    </location>
</feature>
<keyword evidence="2" id="KW-0732">Signal</keyword>
<dbReference type="EMBL" id="JAVHJV010000001">
    <property type="protein sequence ID" value="KAK5946743.1"/>
    <property type="molecule type" value="Genomic_DNA"/>
</dbReference>
<feature type="chain" id="PRO_5047481955" description="Asl1-like glycosyl hydrolase catalytic domain-containing protein" evidence="2">
    <location>
        <begin position="19"/>
        <end position="442"/>
    </location>
</feature>
<dbReference type="Gene3D" id="3.20.20.80">
    <property type="entry name" value="Glycosidases"/>
    <property type="match status" value="1"/>
</dbReference>
<evidence type="ECO:0000313" key="4">
    <source>
        <dbReference type="EMBL" id="KAK5946743.1"/>
    </source>
</evidence>
<evidence type="ECO:0000259" key="3">
    <source>
        <dbReference type="Pfam" id="PF11790"/>
    </source>
</evidence>
<gene>
    <name evidence="4" type="ORF">PMZ80_000886</name>
</gene>
<dbReference type="GeneID" id="89994335"/>
<dbReference type="Proteomes" id="UP001334248">
    <property type="component" value="Unassembled WGS sequence"/>
</dbReference>
<evidence type="ECO:0000256" key="1">
    <source>
        <dbReference type="SAM" id="MobiDB-lite"/>
    </source>
</evidence>
<comment type="caution">
    <text evidence="4">The sequence shown here is derived from an EMBL/GenBank/DDBJ whole genome shotgun (WGS) entry which is preliminary data.</text>
</comment>
<dbReference type="InterPro" id="IPR024655">
    <property type="entry name" value="Asl1_glyco_hydro_catalytic"/>
</dbReference>
<dbReference type="InterPro" id="IPR017853">
    <property type="entry name" value="GH"/>
</dbReference>
<reference evidence="4 5" key="1">
    <citation type="journal article" date="2023" name="Res Sq">
        <title>Genomic and morphological characterization of Knufia obscura isolated from the Mars 2020 spacecraft assembly facility.</title>
        <authorList>
            <person name="Chander A.M."/>
            <person name="Teixeira M.M."/>
            <person name="Singh N.K."/>
            <person name="Williams M.P."/>
            <person name="Parker C.W."/>
            <person name="Leo P."/>
            <person name="Stajich J.E."/>
            <person name="Torok T."/>
            <person name="Tighe S."/>
            <person name="Mason C.E."/>
            <person name="Venkateswaran K."/>
        </authorList>
    </citation>
    <scope>NUCLEOTIDE SEQUENCE [LARGE SCALE GENOMIC DNA]</scope>
    <source>
        <strain evidence="4 5">CCFEE 5817</strain>
    </source>
</reference>
<feature type="domain" description="Asl1-like glycosyl hydrolase catalytic" evidence="3">
    <location>
        <begin position="218"/>
        <end position="438"/>
    </location>
</feature>
<keyword evidence="5" id="KW-1185">Reference proteome</keyword>